<reference evidence="13 14" key="1">
    <citation type="submission" date="2014-02" db="EMBL/GenBank/DDBJ databases">
        <authorList>
            <person name="Sibley D."/>
            <person name="Venepally P."/>
            <person name="Karamycheva S."/>
            <person name="Hadjithomas M."/>
            <person name="Khan A."/>
            <person name="Brunk B."/>
            <person name="Roos D."/>
            <person name="Caler E."/>
            <person name="Lorenzi H."/>
        </authorList>
    </citation>
    <scope>NUCLEOTIDE SEQUENCE [LARGE SCALE GENOMIC DNA]</scope>
    <source>
        <strain evidence="13 14">GAB2-2007-GAL-DOM2</strain>
    </source>
</reference>
<evidence type="ECO:0000256" key="3">
    <source>
        <dbReference type="ARBA" id="ARBA00006559"/>
    </source>
</evidence>
<evidence type="ECO:0000313" key="14">
    <source>
        <dbReference type="Proteomes" id="UP000028837"/>
    </source>
</evidence>
<dbReference type="PANTHER" id="PTHR10848">
    <property type="entry name" value="MEIOTIC RECOMBINATION PROTEIN SPO11"/>
    <property type="match status" value="1"/>
</dbReference>
<dbReference type="GO" id="GO:0046872">
    <property type="term" value="F:metal ion binding"/>
    <property type="evidence" value="ECO:0007669"/>
    <property type="project" value="UniProtKB-KW"/>
</dbReference>
<gene>
    <name evidence="13" type="ORF">TGDOM2_240575</name>
</gene>
<evidence type="ECO:0000256" key="2">
    <source>
        <dbReference type="ARBA" id="ARBA00001946"/>
    </source>
</evidence>
<dbReference type="OrthoDB" id="329045at2759"/>
<proteinExistence type="inferred from homology"/>
<dbReference type="GO" id="GO:0000706">
    <property type="term" value="P:meiotic DNA double-strand break processing"/>
    <property type="evidence" value="ECO:0007669"/>
    <property type="project" value="TreeGrafter"/>
</dbReference>
<dbReference type="InterPro" id="IPR002815">
    <property type="entry name" value="Spo11/TopoVI_A"/>
</dbReference>
<keyword evidence="9 10" id="KW-0413">Isomerase</keyword>
<evidence type="ECO:0000256" key="6">
    <source>
        <dbReference type="ARBA" id="ARBA00022842"/>
    </source>
</evidence>
<sequence length="347" mass="39468">MAGSESDVVTRLEEAILSLIRWVAVSDVFGPDSCQWISGQFSFRKARTVARWVVMMKQIIMLIQMKTHATIRELFYSSIRTYSTQVVTNRILAKVTQFLGVPRETLHVFSPSKTLVRGPFLLTEISYSADVEVDCNNVFETRGHQLSSFGVSRITCYAKPNFILVVEKETAFQHLLAANFIHCLYPCVIMTARGFPDLASRKLIHLMNCHLNGRTRLFCLCDYDPHGLAIAMTFAFGGEQNKQKYYTEDCAIPQMEPLLLPEPKEAVSKGIIREEDTKSMTPLDLHLLQTLHNRLKHLEQQFPTQLHASWRKSLESMLHNRVKYELDAFSDLPEVVGSIISVTVSLP</sequence>
<dbReference type="GO" id="GO:0005524">
    <property type="term" value="F:ATP binding"/>
    <property type="evidence" value="ECO:0007669"/>
    <property type="project" value="InterPro"/>
</dbReference>
<dbReference type="Proteomes" id="UP000028837">
    <property type="component" value="Unassembled WGS sequence"/>
</dbReference>
<feature type="active site" description="O-(5'-phospho-DNA)-tyrosine intermediate" evidence="10">
    <location>
        <position position="76"/>
    </location>
</feature>
<evidence type="ECO:0000256" key="10">
    <source>
        <dbReference type="PROSITE-ProRule" id="PRU01385"/>
    </source>
</evidence>
<dbReference type="EC" id="5.6.2.2" evidence="4"/>
<dbReference type="EMBL" id="AHZU02000851">
    <property type="protein sequence ID" value="KFG39414.1"/>
    <property type="molecule type" value="Genomic_DNA"/>
</dbReference>
<dbReference type="InterPro" id="IPR034136">
    <property type="entry name" value="TOPRIM_Topo6A/Spo11"/>
</dbReference>
<comment type="caution">
    <text evidence="13">The sequence shown here is derived from an EMBL/GenBank/DDBJ whole genome shotgun (WGS) entry which is preliminary data.</text>
</comment>
<keyword evidence="5" id="KW-0479">Metal-binding</keyword>
<comment type="similarity">
    <text evidence="3 10">Belongs to the TOP6A family.</text>
</comment>
<dbReference type="PRINTS" id="PR01550">
    <property type="entry name" value="TOP6AFAMILY"/>
</dbReference>
<evidence type="ECO:0000259" key="12">
    <source>
        <dbReference type="Pfam" id="PF21180"/>
    </source>
</evidence>
<dbReference type="Pfam" id="PF04406">
    <property type="entry name" value="TP6A_N"/>
    <property type="match status" value="1"/>
</dbReference>
<comment type="cofactor">
    <cofactor evidence="2">
        <name>Mg(2+)</name>
        <dbReference type="ChEBI" id="CHEBI:18420"/>
    </cofactor>
</comment>
<comment type="catalytic activity">
    <reaction evidence="1 10">
        <text>ATP-dependent breakage, passage and rejoining of double-stranded DNA.</text>
        <dbReference type="EC" id="5.6.2.2"/>
    </reaction>
</comment>
<dbReference type="GO" id="GO:0003918">
    <property type="term" value="F:DNA topoisomerase type II (double strand cut, ATP-hydrolyzing) activity"/>
    <property type="evidence" value="ECO:0007669"/>
    <property type="project" value="UniProtKB-UniRule"/>
</dbReference>
<keyword evidence="7 10" id="KW-0799">Topoisomerase</keyword>
<organism evidence="13 14">
    <name type="scientific">Toxoplasma gondii GAB2-2007-GAL-DOM2</name>
    <dbReference type="NCBI Taxonomy" id="1130820"/>
    <lineage>
        <taxon>Eukaryota</taxon>
        <taxon>Sar</taxon>
        <taxon>Alveolata</taxon>
        <taxon>Apicomplexa</taxon>
        <taxon>Conoidasida</taxon>
        <taxon>Coccidia</taxon>
        <taxon>Eucoccidiorida</taxon>
        <taxon>Eimeriorina</taxon>
        <taxon>Sarcocystidae</taxon>
        <taxon>Toxoplasma</taxon>
    </lineage>
</organism>
<dbReference type="GO" id="GO:0042138">
    <property type="term" value="P:meiotic DNA double-strand break formation"/>
    <property type="evidence" value="ECO:0007669"/>
    <property type="project" value="TreeGrafter"/>
</dbReference>
<dbReference type="GO" id="GO:0003677">
    <property type="term" value="F:DNA binding"/>
    <property type="evidence" value="ECO:0007669"/>
    <property type="project" value="UniProtKB-UniRule"/>
</dbReference>
<dbReference type="SUPFAM" id="SSF56726">
    <property type="entry name" value="DNA topoisomerase IV, alpha subunit"/>
    <property type="match status" value="1"/>
</dbReference>
<accession>A0A086K4U6</accession>
<dbReference type="InterPro" id="IPR036388">
    <property type="entry name" value="WH-like_DNA-bd_sf"/>
</dbReference>
<feature type="domain" description="Topoisomerase 6 subunit A/Spo11 TOPRIM" evidence="12">
    <location>
        <begin position="162"/>
        <end position="331"/>
    </location>
</feature>
<protein>
    <recommendedName>
        <fullName evidence="4">DNA topoisomerase (ATP-hydrolyzing)</fullName>
        <ecNumber evidence="4">5.6.2.2</ecNumber>
    </recommendedName>
</protein>
<dbReference type="PANTHER" id="PTHR10848:SF0">
    <property type="entry name" value="MEIOTIC RECOMBINATION PROTEIN SPO11"/>
    <property type="match status" value="1"/>
</dbReference>
<dbReference type="InterPro" id="IPR036078">
    <property type="entry name" value="Spo11/TopoVI_A_sf"/>
</dbReference>
<dbReference type="InterPro" id="IPR013049">
    <property type="entry name" value="Spo11/TopoVI_A_N"/>
</dbReference>
<evidence type="ECO:0000256" key="5">
    <source>
        <dbReference type="ARBA" id="ARBA00022723"/>
    </source>
</evidence>
<dbReference type="PROSITE" id="PS52041">
    <property type="entry name" value="TOPO_IIB"/>
    <property type="match status" value="1"/>
</dbReference>
<dbReference type="Gene3D" id="1.10.10.10">
    <property type="entry name" value="Winged helix-like DNA-binding domain superfamily/Winged helix DNA-binding domain"/>
    <property type="match status" value="1"/>
</dbReference>
<keyword evidence="6" id="KW-0460">Magnesium</keyword>
<evidence type="ECO:0000259" key="11">
    <source>
        <dbReference type="Pfam" id="PF04406"/>
    </source>
</evidence>
<dbReference type="Pfam" id="PF21180">
    <property type="entry name" value="TOP6A-Spo11_Toprim"/>
    <property type="match status" value="1"/>
</dbReference>
<dbReference type="AlphaFoldDB" id="A0A086K4U6"/>
<name>A0A086K4U6_TOXGO</name>
<keyword evidence="8 10" id="KW-0238">DNA-binding</keyword>
<evidence type="ECO:0000256" key="4">
    <source>
        <dbReference type="ARBA" id="ARBA00012895"/>
    </source>
</evidence>
<evidence type="ECO:0000256" key="1">
    <source>
        <dbReference type="ARBA" id="ARBA00000185"/>
    </source>
</evidence>
<dbReference type="GO" id="GO:0007131">
    <property type="term" value="P:reciprocal meiotic recombination"/>
    <property type="evidence" value="ECO:0007669"/>
    <property type="project" value="TreeGrafter"/>
</dbReference>
<dbReference type="VEuPathDB" id="ToxoDB:TGDOM2_240575"/>
<dbReference type="Gene3D" id="3.40.1360.10">
    <property type="match status" value="1"/>
</dbReference>
<evidence type="ECO:0000256" key="8">
    <source>
        <dbReference type="ARBA" id="ARBA00023125"/>
    </source>
</evidence>
<evidence type="ECO:0000313" key="13">
    <source>
        <dbReference type="EMBL" id="KFG39414.1"/>
    </source>
</evidence>
<feature type="domain" description="Spo11/DNA topoisomerase VI subunit A N-terminal" evidence="11">
    <location>
        <begin position="48"/>
        <end position="108"/>
    </location>
</feature>
<dbReference type="GO" id="GO:0000228">
    <property type="term" value="C:nuclear chromosome"/>
    <property type="evidence" value="ECO:0007669"/>
    <property type="project" value="TreeGrafter"/>
</dbReference>
<evidence type="ECO:0000256" key="7">
    <source>
        <dbReference type="ARBA" id="ARBA00023029"/>
    </source>
</evidence>
<dbReference type="CDD" id="cd00223">
    <property type="entry name" value="TOPRIM_TopoIIB_SPO"/>
    <property type="match status" value="1"/>
</dbReference>
<evidence type="ECO:0000256" key="9">
    <source>
        <dbReference type="ARBA" id="ARBA00023235"/>
    </source>
</evidence>